<accession>A0A4E9DEW0</accession>
<dbReference type="Pfam" id="PF06985">
    <property type="entry name" value="HET"/>
    <property type="match status" value="1"/>
</dbReference>
<feature type="repeat" description="ANK" evidence="3">
    <location>
        <begin position="989"/>
        <end position="1021"/>
    </location>
</feature>
<protein>
    <recommendedName>
        <fullName evidence="5">Heterokaryon incompatibility domain-containing protein</fullName>
    </recommendedName>
</protein>
<evidence type="ECO:0000256" key="3">
    <source>
        <dbReference type="PROSITE-ProRule" id="PRU00023"/>
    </source>
</evidence>
<dbReference type="PROSITE" id="PS50088">
    <property type="entry name" value="ANK_REPEAT"/>
    <property type="match status" value="3"/>
</dbReference>
<dbReference type="PROSITE" id="PS50297">
    <property type="entry name" value="ANK_REP_REGION"/>
    <property type="match status" value="2"/>
</dbReference>
<evidence type="ECO:0000256" key="2">
    <source>
        <dbReference type="ARBA" id="ARBA00023043"/>
    </source>
</evidence>
<gene>
    <name evidence="6" type="ORF">FUG_LOCUS220824</name>
</gene>
<proteinExistence type="predicted"/>
<dbReference type="Gene3D" id="1.25.40.20">
    <property type="entry name" value="Ankyrin repeat-containing domain"/>
    <property type="match status" value="3"/>
</dbReference>
<evidence type="ECO:0000256" key="1">
    <source>
        <dbReference type="ARBA" id="ARBA00022737"/>
    </source>
</evidence>
<evidence type="ECO:0000313" key="6">
    <source>
        <dbReference type="EMBL" id="VIO56586.1"/>
    </source>
</evidence>
<dbReference type="InterPro" id="IPR002110">
    <property type="entry name" value="Ankyrin_rpt"/>
</dbReference>
<dbReference type="SUPFAM" id="SSF48403">
    <property type="entry name" value="Ankyrin repeat"/>
    <property type="match status" value="2"/>
</dbReference>
<dbReference type="AlphaFoldDB" id="A0A4E9DEW0"/>
<dbReference type="Pfam" id="PF12796">
    <property type="entry name" value="Ank_2"/>
    <property type="match status" value="1"/>
</dbReference>
<dbReference type="SMART" id="SM00248">
    <property type="entry name" value="ANK"/>
    <property type="match status" value="8"/>
</dbReference>
<feature type="repeat" description="ANK" evidence="3">
    <location>
        <begin position="1147"/>
        <end position="1179"/>
    </location>
</feature>
<feature type="repeat" description="ANK" evidence="3">
    <location>
        <begin position="725"/>
        <end position="754"/>
    </location>
</feature>
<dbReference type="PANTHER" id="PTHR24198">
    <property type="entry name" value="ANKYRIN REPEAT AND PROTEIN KINASE DOMAIN-CONTAINING PROTEIN"/>
    <property type="match status" value="1"/>
</dbReference>
<reference evidence="6" key="1">
    <citation type="submission" date="2019-04" db="EMBL/GenBank/DDBJ databases">
        <authorList>
            <person name="Melise S."/>
            <person name="Noan J."/>
            <person name="Okalmin O."/>
        </authorList>
    </citation>
    <scope>NUCLEOTIDE SEQUENCE</scope>
    <source>
        <strain evidence="6">FN9</strain>
    </source>
</reference>
<feature type="domain" description="Heterokaryon incompatibility" evidence="5">
    <location>
        <begin position="81"/>
        <end position="248"/>
    </location>
</feature>
<organism evidence="6">
    <name type="scientific">Gibberella zeae</name>
    <name type="common">Wheat head blight fungus</name>
    <name type="synonym">Fusarium graminearum</name>
    <dbReference type="NCBI Taxonomy" id="5518"/>
    <lineage>
        <taxon>Eukaryota</taxon>
        <taxon>Fungi</taxon>
        <taxon>Dikarya</taxon>
        <taxon>Ascomycota</taxon>
        <taxon>Pezizomycotina</taxon>
        <taxon>Sordariomycetes</taxon>
        <taxon>Hypocreomycetidae</taxon>
        <taxon>Hypocreales</taxon>
        <taxon>Nectriaceae</taxon>
        <taxon>Fusarium</taxon>
    </lineage>
</organism>
<evidence type="ECO:0000259" key="5">
    <source>
        <dbReference type="Pfam" id="PF06985"/>
    </source>
</evidence>
<feature type="region of interest" description="Disordered" evidence="4">
    <location>
        <begin position="466"/>
        <end position="487"/>
    </location>
</feature>
<keyword evidence="2 3" id="KW-0040">ANK repeat</keyword>
<keyword evidence="1" id="KW-0677">Repeat</keyword>
<evidence type="ECO:0000256" key="4">
    <source>
        <dbReference type="SAM" id="MobiDB-lite"/>
    </source>
</evidence>
<dbReference type="PANTHER" id="PTHR24198:SF165">
    <property type="entry name" value="ANKYRIN REPEAT-CONTAINING PROTEIN-RELATED"/>
    <property type="match status" value="1"/>
</dbReference>
<name>A0A4E9DEW0_GIBZA</name>
<sequence length="1214" mass="136775">MAAKHDLPGNTSKDENDTVSALIEIQKCRVPQQKMRWIVENLECLGRRQSRKRKLNTDESEKPERPYWFRKEVNGFTDSNFVALSYTWDASEYETQNPKPEGHLIERRDREDDWESSVRNSVLERVTRYMQCHDVPLLWIDRHSIPQKKCKTTPCVHGECKQKRHALDAMDWVYSLSDHPVALLGRPIQSEDEIATLSAILSGALVKYQDGKPALDKDTEYRQANKMLDLLHEITRDKWWRRAWTFQENYKAGLKMTLLIHHDPDLERAKRSTPSGTKAMFGVVPGELSIQSVKFFESATEFCLAFRQHHFATSEDEEKIIHILKTAGRYRMLLSHSTSMSGIIISDVNWRGVTEPWDRLAIIANCCQYATRLDAARLQQMEGNVASLDLSILALRLLNGEILNNEEAHVPDGTIVERMNDLFFDDFRAPKGAKKLTYNKGCRFFDVEFTRTGIKTKGHLWKLGETLRPPRSSPRLSQTSHKDKKQLSEYERTRLKQLSELIRAKHTSDDAGIVDCIKDFLEEDSFVMDDQGSFSLRYRRLMTKAVVRAMDADQTLSLGYLCDPEGEPTVARGIFIHDRDAVESDEPLSQADKDPAYVFTSLWSDEDVDEEYLANELDHHVSIGVRLSDDRSQESLQLYTQEWVLGLCFFTGVPTSDVVFPWPQLKMMQHRMSIADRIKDTFKRAESDYPLHVSICNNDVSTLQEVLGSREASFLLLDGDGCWGTPLHVAVYLDNIEAANLILQVGVGVDVTADSSAHEHRLSPLALAVRLGNQRLLWRLWQHLHSQEEESKANVDSCLFEASINSQTTILRALLSWKEWTTKAKSEALFWAARSWKAYSAQLLTTQLSFPQDVLDKALHHAVDFGPLIGDDFKLDYNGDDYLQQQLLIALLIDAGANPNATDHRGKSALHFLGSPIALNRSGPVVRLNETAIRILLSHNSSVSLEDDVSGANPLHAAAFGSNLNMLQLYLSSCPSEQTSQALRSKNNFGETLLHYAAAGAKRDIVEFLLSQGLDVNGINTNGWTPLHCALTPARQGSQLNGFSKSTSEALEIAKILLLHGANPRAVTAEGWTPLHCLSLFASKKKENTELGQFVDNMIHRGVDIHARATFLFWNELGNVEPKYHYWGHEVQDRIQEPETSGAIVRFGYTPLHFSAAHGSISMAKASLDLGADPLSKDARGNTAIKIAANSLLLDDRPSTRNAIVKLLTEAAVT</sequence>
<dbReference type="EMBL" id="CAAKMV010000125">
    <property type="protein sequence ID" value="VIO56586.1"/>
    <property type="molecule type" value="Genomic_DNA"/>
</dbReference>
<dbReference type="InterPro" id="IPR036770">
    <property type="entry name" value="Ankyrin_rpt-contain_sf"/>
</dbReference>
<dbReference type="InterPro" id="IPR010730">
    <property type="entry name" value="HET"/>
</dbReference>